<feature type="transmembrane region" description="Helical" evidence="12">
    <location>
        <begin position="188"/>
        <end position="205"/>
    </location>
</feature>
<accession>A0ABV7MF11</accession>
<comment type="caution">
    <text evidence="14">The sequence shown here is derived from an EMBL/GenBank/DDBJ whole genome shotgun (WGS) entry which is preliminary data.</text>
</comment>
<dbReference type="PANTHER" id="PTHR11537:SF254">
    <property type="entry name" value="POTASSIUM VOLTAGE-GATED CHANNEL PROTEIN SHAB"/>
    <property type="match status" value="1"/>
</dbReference>
<dbReference type="InterPro" id="IPR027359">
    <property type="entry name" value="Volt_channel_dom_sf"/>
</dbReference>
<gene>
    <name evidence="14" type="ORF">ACFONP_12880</name>
</gene>
<feature type="transmembrane region" description="Helical" evidence="12">
    <location>
        <begin position="62"/>
        <end position="80"/>
    </location>
</feature>
<dbReference type="PANTHER" id="PTHR11537">
    <property type="entry name" value="VOLTAGE-GATED POTASSIUM CHANNEL"/>
    <property type="match status" value="1"/>
</dbReference>
<keyword evidence="9" id="KW-0406">Ion transport</keyword>
<evidence type="ECO:0000256" key="7">
    <source>
        <dbReference type="ARBA" id="ARBA00022958"/>
    </source>
</evidence>
<protein>
    <submittedName>
        <fullName evidence="14">Potassium channel family protein</fullName>
    </submittedName>
</protein>
<evidence type="ECO:0000256" key="11">
    <source>
        <dbReference type="ARBA" id="ARBA00023303"/>
    </source>
</evidence>
<dbReference type="GO" id="GO:0034220">
    <property type="term" value="P:monoatomic ion transmembrane transport"/>
    <property type="evidence" value="ECO:0007669"/>
    <property type="project" value="UniProtKB-KW"/>
</dbReference>
<organism evidence="14 15">
    <name type="scientific">Parvularcula lutaonensis</name>
    <dbReference type="NCBI Taxonomy" id="491923"/>
    <lineage>
        <taxon>Bacteria</taxon>
        <taxon>Pseudomonadati</taxon>
        <taxon>Pseudomonadota</taxon>
        <taxon>Alphaproteobacteria</taxon>
        <taxon>Parvularculales</taxon>
        <taxon>Parvularculaceae</taxon>
        <taxon>Parvularcula</taxon>
    </lineage>
</organism>
<dbReference type="EMBL" id="JBHRVA010000003">
    <property type="protein sequence ID" value="MFC3303623.1"/>
    <property type="molecule type" value="Genomic_DNA"/>
</dbReference>
<dbReference type="Gene3D" id="1.10.287.70">
    <property type="match status" value="1"/>
</dbReference>
<name>A0ABV7MF11_9PROT</name>
<keyword evidence="7" id="KW-0630">Potassium</keyword>
<keyword evidence="5" id="KW-0631">Potassium channel</keyword>
<evidence type="ECO:0000313" key="14">
    <source>
        <dbReference type="EMBL" id="MFC3303623.1"/>
    </source>
</evidence>
<dbReference type="Proteomes" id="UP001595607">
    <property type="component" value="Unassembled WGS sequence"/>
</dbReference>
<feature type="transmembrane region" description="Helical" evidence="12">
    <location>
        <begin position="100"/>
        <end position="120"/>
    </location>
</feature>
<evidence type="ECO:0000313" key="15">
    <source>
        <dbReference type="Proteomes" id="UP001595607"/>
    </source>
</evidence>
<evidence type="ECO:0000256" key="2">
    <source>
        <dbReference type="ARBA" id="ARBA00022448"/>
    </source>
</evidence>
<dbReference type="RefSeq" id="WP_189576345.1">
    <property type="nucleotide sequence ID" value="NZ_BMXU01000002.1"/>
</dbReference>
<keyword evidence="3" id="KW-0633">Potassium transport</keyword>
<dbReference type="InterPro" id="IPR028325">
    <property type="entry name" value="VG_K_chnl"/>
</dbReference>
<dbReference type="Gene3D" id="1.20.120.350">
    <property type="entry name" value="Voltage-gated potassium channels. Chain C"/>
    <property type="match status" value="1"/>
</dbReference>
<evidence type="ECO:0000256" key="6">
    <source>
        <dbReference type="ARBA" id="ARBA00022882"/>
    </source>
</evidence>
<keyword evidence="11 14" id="KW-0407">Ion channel</keyword>
<evidence type="ECO:0000256" key="3">
    <source>
        <dbReference type="ARBA" id="ARBA00022538"/>
    </source>
</evidence>
<keyword evidence="2" id="KW-0813">Transport</keyword>
<keyword evidence="8 12" id="KW-1133">Transmembrane helix</keyword>
<feature type="transmembrane region" description="Helical" evidence="12">
    <location>
        <begin position="156"/>
        <end position="176"/>
    </location>
</feature>
<evidence type="ECO:0000256" key="4">
    <source>
        <dbReference type="ARBA" id="ARBA00022692"/>
    </source>
</evidence>
<keyword evidence="4 12" id="KW-0812">Transmembrane</keyword>
<evidence type="ECO:0000256" key="12">
    <source>
        <dbReference type="SAM" id="Phobius"/>
    </source>
</evidence>
<feature type="transmembrane region" description="Helical" evidence="12">
    <location>
        <begin position="21"/>
        <end position="42"/>
    </location>
</feature>
<evidence type="ECO:0000256" key="9">
    <source>
        <dbReference type="ARBA" id="ARBA00023065"/>
    </source>
</evidence>
<evidence type="ECO:0000256" key="8">
    <source>
        <dbReference type="ARBA" id="ARBA00022989"/>
    </source>
</evidence>
<comment type="subcellular location">
    <subcellularLocation>
        <location evidence="1">Membrane</location>
        <topology evidence="1">Multi-pass membrane protein</topology>
    </subcellularLocation>
</comment>
<keyword evidence="15" id="KW-1185">Reference proteome</keyword>
<dbReference type="SUPFAM" id="SSF81324">
    <property type="entry name" value="Voltage-gated potassium channels"/>
    <property type="match status" value="1"/>
</dbReference>
<proteinExistence type="predicted"/>
<dbReference type="Pfam" id="PF00520">
    <property type="entry name" value="Ion_trans"/>
    <property type="match status" value="1"/>
</dbReference>
<dbReference type="InterPro" id="IPR005821">
    <property type="entry name" value="Ion_trans_dom"/>
</dbReference>
<reference evidence="15" key="1">
    <citation type="journal article" date="2019" name="Int. J. Syst. Evol. Microbiol.">
        <title>The Global Catalogue of Microorganisms (GCM) 10K type strain sequencing project: providing services to taxonomists for standard genome sequencing and annotation.</title>
        <authorList>
            <consortium name="The Broad Institute Genomics Platform"/>
            <consortium name="The Broad Institute Genome Sequencing Center for Infectious Disease"/>
            <person name="Wu L."/>
            <person name="Ma J."/>
        </authorList>
    </citation>
    <scope>NUCLEOTIDE SEQUENCE [LARGE SCALE GENOMIC DNA]</scope>
    <source>
        <strain evidence="15">KCTC 22245</strain>
    </source>
</reference>
<dbReference type="PRINTS" id="PR00169">
    <property type="entry name" value="KCHANNEL"/>
</dbReference>
<evidence type="ECO:0000256" key="1">
    <source>
        <dbReference type="ARBA" id="ARBA00004141"/>
    </source>
</evidence>
<evidence type="ECO:0000259" key="13">
    <source>
        <dbReference type="Pfam" id="PF00520"/>
    </source>
</evidence>
<keyword evidence="10 12" id="KW-0472">Membrane</keyword>
<sequence>MGKLREAVHRQLDPEAWPGRGFSPVNWAILFAIGFLIFLSILTTEPSVMAALGPEILFVEQVILALFAIELLLRFWTIGLNPRFRGARGIFHYAIRPSTIADILVVTPLFIAVPPGWIPILRLVRVLRLLRLAAMPRVQKAFAEFGGALLAKRFEFLLTACFALALLLASSTILYLTEGDVQPEAFGSIPRAIWWSVVTFTTVGYGDAVPVTWVGRFFAGTFAVLGIGLVAMLTGIVASALTEASERHNSDDS</sequence>
<keyword evidence="6" id="KW-0851">Voltage-gated channel</keyword>
<evidence type="ECO:0000256" key="10">
    <source>
        <dbReference type="ARBA" id="ARBA00023136"/>
    </source>
</evidence>
<feature type="domain" description="Ion transport" evidence="13">
    <location>
        <begin position="26"/>
        <end position="247"/>
    </location>
</feature>
<evidence type="ECO:0000256" key="5">
    <source>
        <dbReference type="ARBA" id="ARBA00022826"/>
    </source>
</evidence>
<feature type="transmembrane region" description="Helical" evidence="12">
    <location>
        <begin position="217"/>
        <end position="241"/>
    </location>
</feature>